<dbReference type="EMBL" id="JBHSWE010000001">
    <property type="protein sequence ID" value="MFC6672242.1"/>
    <property type="molecule type" value="Genomic_DNA"/>
</dbReference>
<dbReference type="Pfam" id="PF02371">
    <property type="entry name" value="Transposase_20"/>
    <property type="match status" value="1"/>
</dbReference>
<feature type="domain" description="Transposase IS116/IS110/IS902 C-terminal" evidence="2">
    <location>
        <begin position="296"/>
        <end position="368"/>
    </location>
</feature>
<reference evidence="5" key="3">
    <citation type="submission" date="2024-09" db="EMBL/GenBank/DDBJ databases">
        <authorList>
            <person name="Sun Q."/>
            <person name="Mori K."/>
        </authorList>
    </citation>
    <scope>NUCLEOTIDE SEQUENCE</scope>
    <source>
        <strain evidence="5">NBRC 111756</strain>
    </source>
</reference>
<evidence type="ECO:0000313" key="4">
    <source>
        <dbReference type="EMBL" id="MFC6672242.1"/>
    </source>
</evidence>
<dbReference type="Pfam" id="PF01548">
    <property type="entry name" value="DEDD_Tnp_IS110"/>
    <property type="match status" value="1"/>
</dbReference>
<dbReference type="InterPro" id="IPR002525">
    <property type="entry name" value="Transp_IS110-like_N"/>
</dbReference>
<evidence type="ECO:0000313" key="5">
    <source>
        <dbReference type="EMBL" id="MFC6673381.1"/>
    </source>
</evidence>
<reference evidence="5" key="1">
    <citation type="journal article" date="2014" name="Int. J. Syst. Evol. Microbiol.">
        <title>Complete genome of a new Firmicutes species belonging to the dominant human colonic microbiota ('Ruminococcus bicirculans') reveals two chromosomes and a selective capacity to utilize plant glucans.</title>
        <authorList>
            <consortium name="NISC Comparative Sequencing Program"/>
            <person name="Wegmann U."/>
            <person name="Louis P."/>
            <person name="Goesmann A."/>
            <person name="Henrissat B."/>
            <person name="Duncan S.H."/>
            <person name="Flint H.J."/>
        </authorList>
    </citation>
    <scope>NUCLEOTIDE SEQUENCE</scope>
    <source>
        <strain evidence="5">NBRC 111756</strain>
    </source>
</reference>
<organism evidence="5 6">
    <name type="scientific">Marinobacterium aestuariivivens</name>
    <dbReference type="NCBI Taxonomy" id="1698799"/>
    <lineage>
        <taxon>Bacteria</taxon>
        <taxon>Pseudomonadati</taxon>
        <taxon>Pseudomonadota</taxon>
        <taxon>Gammaproteobacteria</taxon>
        <taxon>Oceanospirillales</taxon>
        <taxon>Oceanospirillaceae</taxon>
        <taxon>Marinobacterium</taxon>
    </lineage>
</organism>
<dbReference type="RefSeq" id="WP_379909925.1">
    <property type="nucleotide sequence ID" value="NZ_JBHSWE010000001.1"/>
</dbReference>
<proteinExistence type="predicted"/>
<dbReference type="PANTHER" id="PTHR33055">
    <property type="entry name" value="TRANSPOSASE FOR INSERTION SEQUENCE ELEMENT IS1111A"/>
    <property type="match status" value="1"/>
</dbReference>
<evidence type="ECO:0000313" key="6">
    <source>
        <dbReference type="Proteomes" id="UP001596422"/>
    </source>
</evidence>
<dbReference type="Proteomes" id="UP001596422">
    <property type="component" value="Unassembled WGS sequence"/>
</dbReference>
<evidence type="ECO:0000313" key="3">
    <source>
        <dbReference type="EMBL" id="MFC6671413.1"/>
    </source>
</evidence>
<dbReference type="PANTHER" id="PTHR33055:SF3">
    <property type="entry name" value="PUTATIVE TRANSPOSASE FOR IS117-RELATED"/>
    <property type="match status" value="1"/>
</dbReference>
<evidence type="ECO:0000259" key="1">
    <source>
        <dbReference type="Pfam" id="PF01548"/>
    </source>
</evidence>
<accession>A0ABW2A764</accession>
<feature type="domain" description="Transposase IS110-like N-terminal" evidence="1">
    <location>
        <begin position="30"/>
        <end position="185"/>
    </location>
</feature>
<sequence length="424" mass="47862">MSKRKFRSTALQDVDWANVREKLKNQPVVVAVDVAKIDFYATLMTPDRQMHVILRWKHPLQTRALVETLQAQLAGMNFVVVMEPTGTYGDPLFDLLHQARIPVYRAAPNRTNKAAELYDGVPSMHDAKACYVIGRLHLENNTERWIEPTAQQRELKAELKLLEMYQERSQRSLNRLEALLARHWPEAPHILSLDSVTLLQTLAHYGSPAAVRAAPEEALQLMCRTGRSGLKPETSAQLLASAETTIGRACEDAERYLLQTLAEDLLAQRLAIRELERRLEARLADDEMLSRLHTVVGRVTALMLLAELGSPQDYPSAAHYLKALGLNLKERSSGKHKGQLKITKRGPSIARRYLYWAALRWLKHNRVVKHWAEAKAQRDGGSKSKAITAIMRKLVRALWHVGRGAIFDPNRLFNVAALPALKAA</sequence>
<reference evidence="6" key="2">
    <citation type="journal article" date="2019" name="Int. J. Syst. Evol. Microbiol.">
        <title>The Global Catalogue of Microorganisms (GCM) 10K type strain sequencing project: providing services to taxonomists for standard genome sequencing and annotation.</title>
        <authorList>
            <consortium name="The Broad Institute Genomics Platform"/>
            <consortium name="The Broad Institute Genome Sequencing Center for Infectious Disease"/>
            <person name="Wu L."/>
            <person name="Ma J."/>
        </authorList>
    </citation>
    <scope>NUCLEOTIDE SEQUENCE [LARGE SCALE GENOMIC DNA]</scope>
    <source>
        <strain evidence="6">NBRC 111756</strain>
    </source>
</reference>
<dbReference type="InterPro" id="IPR003346">
    <property type="entry name" value="Transposase_20"/>
</dbReference>
<keyword evidence="6" id="KW-1185">Reference proteome</keyword>
<dbReference type="NCBIfam" id="NF033542">
    <property type="entry name" value="transpos_IS110"/>
    <property type="match status" value="1"/>
</dbReference>
<protein>
    <submittedName>
        <fullName evidence="5">IS110 family transposase</fullName>
    </submittedName>
</protein>
<dbReference type="InterPro" id="IPR047650">
    <property type="entry name" value="Transpos_IS110"/>
</dbReference>
<dbReference type="EMBL" id="JBHSWE010000001">
    <property type="protein sequence ID" value="MFC6673381.1"/>
    <property type="molecule type" value="Genomic_DNA"/>
</dbReference>
<name>A0ABW2A764_9GAMM</name>
<gene>
    <name evidence="3" type="ORF">ACFQDL_16050</name>
    <name evidence="4" type="ORF">ACFQDL_20850</name>
    <name evidence="5" type="ORF">ACFQDL_27285</name>
</gene>
<comment type="caution">
    <text evidence="5">The sequence shown here is derived from an EMBL/GenBank/DDBJ whole genome shotgun (WGS) entry which is preliminary data.</text>
</comment>
<dbReference type="EMBL" id="JBHSWE010000001">
    <property type="protein sequence ID" value="MFC6671413.1"/>
    <property type="molecule type" value="Genomic_DNA"/>
</dbReference>
<evidence type="ECO:0000259" key="2">
    <source>
        <dbReference type="Pfam" id="PF02371"/>
    </source>
</evidence>